<feature type="transmembrane region" description="Helical" evidence="1">
    <location>
        <begin position="149"/>
        <end position="170"/>
    </location>
</feature>
<dbReference type="RefSeq" id="WP_112149237.1">
    <property type="nucleotide sequence ID" value="NZ_CATZXA010000028.1"/>
</dbReference>
<feature type="transmembrane region" description="Helical" evidence="1">
    <location>
        <begin position="305"/>
        <end position="323"/>
    </location>
</feature>
<feature type="transmembrane region" description="Helical" evidence="1">
    <location>
        <begin position="527"/>
        <end position="545"/>
    </location>
</feature>
<gene>
    <name evidence="2" type="ORF">CA615_00245</name>
</gene>
<proteinExistence type="predicted"/>
<dbReference type="Proteomes" id="UP000248557">
    <property type="component" value="Unassembled WGS sequence"/>
</dbReference>
<feature type="transmembrane region" description="Helical" evidence="1">
    <location>
        <begin position="176"/>
        <end position="196"/>
    </location>
</feature>
<feature type="transmembrane region" description="Helical" evidence="1">
    <location>
        <begin position="356"/>
        <end position="375"/>
    </location>
</feature>
<evidence type="ECO:0000313" key="3">
    <source>
        <dbReference type="Proteomes" id="UP000248557"/>
    </source>
</evidence>
<feature type="transmembrane region" description="Helical" evidence="1">
    <location>
        <begin position="557"/>
        <end position="575"/>
    </location>
</feature>
<feature type="transmembrane region" description="Helical" evidence="1">
    <location>
        <begin position="42"/>
        <end position="64"/>
    </location>
</feature>
<feature type="transmembrane region" description="Helical" evidence="1">
    <location>
        <begin position="422"/>
        <end position="440"/>
    </location>
</feature>
<keyword evidence="1" id="KW-1133">Transmembrane helix</keyword>
<evidence type="ECO:0000256" key="1">
    <source>
        <dbReference type="SAM" id="Phobius"/>
    </source>
</evidence>
<keyword evidence="1" id="KW-0472">Membrane</keyword>
<dbReference type="EMBL" id="NGJK01000005">
    <property type="protein sequence ID" value="RAP03751.1"/>
    <property type="molecule type" value="Genomic_DNA"/>
</dbReference>
<feature type="transmembrane region" description="Helical" evidence="1">
    <location>
        <begin position="381"/>
        <end position="401"/>
    </location>
</feature>
<dbReference type="InterPro" id="IPR018701">
    <property type="entry name" value="DUF2206_membrane"/>
</dbReference>
<protein>
    <recommendedName>
        <fullName evidence="4">DUF2206 domain-containing protein</fullName>
    </recommendedName>
</protein>
<feature type="transmembrane region" description="Helical" evidence="1">
    <location>
        <begin position="76"/>
        <end position="97"/>
    </location>
</feature>
<dbReference type="AlphaFoldDB" id="A0A328Q0M7"/>
<evidence type="ECO:0008006" key="4">
    <source>
        <dbReference type="Google" id="ProtNLM"/>
    </source>
</evidence>
<feature type="transmembrane region" description="Helical" evidence="1">
    <location>
        <begin position="329"/>
        <end position="344"/>
    </location>
</feature>
<comment type="caution">
    <text evidence="2">The sequence shown here is derived from an EMBL/GenBank/DDBJ whole genome shotgun (WGS) entry which is preliminary data.</text>
</comment>
<feature type="transmembrane region" description="Helical" evidence="1">
    <location>
        <begin position="654"/>
        <end position="673"/>
    </location>
</feature>
<name>A0A328Q0M7_9EURY</name>
<keyword evidence="1" id="KW-0812">Transmembrane</keyword>
<accession>A0A328Q0M7</accession>
<feature type="transmembrane region" description="Helical" evidence="1">
    <location>
        <begin position="17"/>
        <end position="36"/>
    </location>
</feature>
<organism evidence="2 3">
    <name type="scientific">Methanosphaera stadtmanae</name>
    <dbReference type="NCBI Taxonomy" id="2317"/>
    <lineage>
        <taxon>Archaea</taxon>
        <taxon>Methanobacteriati</taxon>
        <taxon>Methanobacteriota</taxon>
        <taxon>Methanomada group</taxon>
        <taxon>Methanobacteria</taxon>
        <taxon>Methanobacteriales</taxon>
        <taxon>Methanobacteriaceae</taxon>
        <taxon>Methanosphaera</taxon>
    </lineage>
</organism>
<dbReference type="Pfam" id="PF09971">
    <property type="entry name" value="DUF2206"/>
    <property type="match status" value="1"/>
</dbReference>
<feature type="transmembrane region" description="Helical" evidence="1">
    <location>
        <begin position="587"/>
        <end position="606"/>
    </location>
</feature>
<feature type="transmembrane region" description="Helical" evidence="1">
    <location>
        <begin position="618"/>
        <end position="642"/>
    </location>
</feature>
<feature type="transmembrane region" description="Helical" evidence="1">
    <location>
        <begin position="473"/>
        <end position="493"/>
    </location>
</feature>
<evidence type="ECO:0000313" key="2">
    <source>
        <dbReference type="EMBL" id="RAP03751.1"/>
    </source>
</evidence>
<feature type="transmembrane region" description="Helical" evidence="1">
    <location>
        <begin position="109"/>
        <end position="128"/>
    </location>
</feature>
<feature type="transmembrane region" description="Helical" evidence="1">
    <location>
        <begin position="275"/>
        <end position="293"/>
    </location>
</feature>
<feature type="transmembrane region" description="Helical" evidence="1">
    <location>
        <begin position="203"/>
        <end position="224"/>
    </location>
</feature>
<reference evidence="2 3" key="1">
    <citation type="submission" date="2017-05" db="EMBL/GenBank/DDBJ databases">
        <title>Host range expansion of the Methanosphaera genus to humans and monogastric animals involves recent and extensive reduction in genome content.</title>
        <authorList>
            <person name="Hoedt E.C."/>
            <person name="Volmer J.G."/>
            <person name="Parks D.H."/>
            <person name="Rosewarne C.P."/>
            <person name="Denman S.E."/>
            <person name="Mcsweeney C.S."/>
            <person name="O Cuiv P."/>
            <person name="Hugenholtz P."/>
            <person name="Tyson G.W."/>
            <person name="Morrison M."/>
        </authorList>
    </citation>
    <scope>NUCLEOTIDE SEQUENCE [LARGE SCALE GENOMIC DNA]</scope>
    <source>
        <strain evidence="2 3">PA5</strain>
    </source>
</reference>
<sequence length="796" mass="91397">MNFRNIFTLNDWKFREFLLVVVTIQVLMWIVGIVSINKHIPIFGDIVTLLYLGFIPGIIILRILKLHDLGNTFTTLLSVGLSVISVLLVGLFMNQIYPLLGITHPIENIPLLVTFTLYNMGLLVISYFKDRDYSHESSSKLSMDLITSNQFLFICLLPLIAIIGAYTLQYYGNNQIQIGLLLTICLLVILMAWGHLKKEYYHLAIFSVAISILYYSVLISNHIWGYDIFFEYQFATYVIKNGIWDYTWPHAYNAMLSVVMYAPIYNKLSGMTLTWIFKFIYPFLFSLISIGLYKIFEERTGSKVAFLAAFFFIAYNGFSYGWMVQMARQQIAEIFLVLLVWLMVDRKIPQNKRKILYLLFGIGLILSHYSVTYLFMFVLLATIITLTILSSSFGNIINTILLKMGFEKKYFGKYLKIENQTISLPLSLFFIGFIIIYYSLTADSKPIASLFDALGIVSKNVNSLLTKGVINPLSITIVIGVGIILLVICYKIFKRISRDVDINNVTQHPIIKDTIMKVKNMSLKRKYMLMVLVTIITIVHIWWPFKYMDIVSINAQRVIHLSVYFIIVGFVMNIIRPKYLHFTKEYNTFALFNLVILACGLFIPAFRDQLSLQRIYEVTFVVLAPFCVIGLYYICSATISLIKSTSFKEKNRSIMKVIGIFMVLFFILNTGLIDLELGQSSTLPLDNTIDAPLFSQGEYAGVAWFKQYYSNEGNDTLFSDAFSNILLYWLNDIHTTNPKNTTDMEPGSYMFLRSNNIGHKSFLYGAGNYIPITEGIEKSNKIYDNGDSQLYKRVIV</sequence>